<comment type="similarity">
    <text evidence="2 9">Belongs to the outer membrane factor (OMF) (TC 1.B.17) family.</text>
</comment>
<reference evidence="11 12" key="1">
    <citation type="submission" date="2020-04" db="EMBL/GenBank/DDBJ databases">
        <title>Genome sequencing of novel species.</title>
        <authorList>
            <person name="Heo J."/>
            <person name="Kim S.-J."/>
            <person name="Kim J.-S."/>
            <person name="Hong S.-B."/>
            <person name="Kwon S.-W."/>
        </authorList>
    </citation>
    <scope>NUCLEOTIDE SEQUENCE [LARGE SCALE GENOMIC DNA]</scope>
    <source>
        <strain evidence="11 12">GN2-R2</strain>
    </source>
</reference>
<evidence type="ECO:0000256" key="3">
    <source>
        <dbReference type="ARBA" id="ARBA00022452"/>
    </source>
</evidence>
<dbReference type="SUPFAM" id="SSF56954">
    <property type="entry name" value="Outer membrane efflux proteins (OEP)"/>
    <property type="match status" value="1"/>
</dbReference>
<dbReference type="InterPro" id="IPR010131">
    <property type="entry name" value="MdtP/NodT-like"/>
</dbReference>
<keyword evidence="3 9" id="KW-1134">Transmembrane beta strand</keyword>
<dbReference type="GO" id="GO:0015562">
    <property type="term" value="F:efflux transmembrane transporter activity"/>
    <property type="evidence" value="ECO:0007669"/>
    <property type="project" value="InterPro"/>
</dbReference>
<evidence type="ECO:0000256" key="10">
    <source>
        <dbReference type="SAM" id="Coils"/>
    </source>
</evidence>
<evidence type="ECO:0000256" key="9">
    <source>
        <dbReference type="RuleBase" id="RU362097"/>
    </source>
</evidence>
<dbReference type="PANTHER" id="PTHR30203">
    <property type="entry name" value="OUTER MEMBRANE CATION EFFLUX PROTEIN"/>
    <property type="match status" value="1"/>
</dbReference>
<keyword evidence="7 9" id="KW-0564">Palmitate</keyword>
<evidence type="ECO:0000256" key="1">
    <source>
        <dbReference type="ARBA" id="ARBA00004370"/>
    </source>
</evidence>
<organism evidence="11 12">
    <name type="scientific">Massilia forsythiae</name>
    <dbReference type="NCBI Taxonomy" id="2728020"/>
    <lineage>
        <taxon>Bacteria</taxon>
        <taxon>Pseudomonadati</taxon>
        <taxon>Pseudomonadota</taxon>
        <taxon>Betaproteobacteria</taxon>
        <taxon>Burkholderiales</taxon>
        <taxon>Oxalobacteraceae</taxon>
        <taxon>Telluria group</taxon>
        <taxon>Massilia</taxon>
    </lineage>
</organism>
<proteinExistence type="inferred from homology"/>
<dbReference type="GO" id="GO:0005886">
    <property type="term" value="C:plasma membrane"/>
    <property type="evidence" value="ECO:0007669"/>
    <property type="project" value="UniProtKB-SubCell"/>
</dbReference>
<evidence type="ECO:0000256" key="4">
    <source>
        <dbReference type="ARBA" id="ARBA00022692"/>
    </source>
</evidence>
<dbReference type="EMBL" id="CP051685">
    <property type="protein sequence ID" value="QJD98939.1"/>
    <property type="molecule type" value="Genomic_DNA"/>
</dbReference>
<evidence type="ECO:0000313" key="11">
    <source>
        <dbReference type="EMBL" id="QJD98939.1"/>
    </source>
</evidence>
<protein>
    <submittedName>
        <fullName evidence="11">Efflux transporter outer membrane subunit</fullName>
    </submittedName>
</protein>
<dbReference type="Gene3D" id="1.20.1600.10">
    <property type="entry name" value="Outer membrane efflux proteins (OEP)"/>
    <property type="match status" value="1"/>
</dbReference>
<evidence type="ECO:0000256" key="6">
    <source>
        <dbReference type="ARBA" id="ARBA00023136"/>
    </source>
</evidence>
<evidence type="ECO:0000256" key="5">
    <source>
        <dbReference type="ARBA" id="ARBA00022729"/>
    </source>
</evidence>
<dbReference type="NCBIfam" id="TIGR01845">
    <property type="entry name" value="outer_NodT"/>
    <property type="match status" value="1"/>
</dbReference>
<gene>
    <name evidence="11" type="ORF">HH212_01900</name>
</gene>
<keyword evidence="8 9" id="KW-0449">Lipoprotein</keyword>
<dbReference type="Gene3D" id="2.20.200.10">
    <property type="entry name" value="Outer membrane efflux proteins (OEP)"/>
    <property type="match status" value="1"/>
</dbReference>
<dbReference type="InterPro" id="IPR003423">
    <property type="entry name" value="OMP_efflux"/>
</dbReference>
<evidence type="ECO:0000256" key="8">
    <source>
        <dbReference type="ARBA" id="ARBA00023288"/>
    </source>
</evidence>
<name>A0A7Z2VU32_9BURK</name>
<keyword evidence="4 9" id="KW-0812">Transmembrane</keyword>
<feature type="coiled-coil region" evidence="10">
    <location>
        <begin position="268"/>
        <end position="295"/>
    </location>
</feature>
<accession>A0A7Z2VU32</accession>
<dbReference type="AlphaFoldDB" id="A0A7Z2VU32"/>
<keyword evidence="12" id="KW-1185">Reference proteome</keyword>
<evidence type="ECO:0000256" key="2">
    <source>
        <dbReference type="ARBA" id="ARBA00007613"/>
    </source>
</evidence>
<dbReference type="PANTHER" id="PTHR30203:SF20">
    <property type="entry name" value="MULTIDRUG RESISTANCE OUTER MEMBRANE PROTEIN MDTP-RELATED"/>
    <property type="match status" value="1"/>
</dbReference>
<dbReference type="Pfam" id="PF02321">
    <property type="entry name" value="OEP"/>
    <property type="match status" value="2"/>
</dbReference>
<evidence type="ECO:0000256" key="7">
    <source>
        <dbReference type="ARBA" id="ARBA00023139"/>
    </source>
</evidence>
<comment type="subcellular location">
    <subcellularLocation>
        <location evidence="9">Cell membrane</location>
        <topology evidence="9">Lipid-anchor</topology>
    </subcellularLocation>
    <subcellularLocation>
        <location evidence="1">Membrane</location>
    </subcellularLocation>
</comment>
<dbReference type="Proteomes" id="UP000502415">
    <property type="component" value="Chromosome"/>
</dbReference>
<keyword evidence="10" id="KW-0175">Coiled coil</keyword>
<dbReference type="KEGG" id="mfy:HH212_01900"/>
<keyword evidence="6 9" id="KW-0472">Membrane</keyword>
<evidence type="ECO:0000313" key="12">
    <source>
        <dbReference type="Proteomes" id="UP000502415"/>
    </source>
</evidence>
<keyword evidence="5" id="KW-0732">Signal</keyword>
<sequence>MPSPILRTHPETRKKANHVPDPLHLSRAAGVPAVPVAATRKARRSVRRASAAALAASALALVSGCLSVPPDARRAAGPDATQLHLAPSIALPDGAWPTEQWWRAYGDPQLDELIARALDGNPSLATARARVESARALAGAQRAAAGGSVDAVAGLNRQRYSANGFFPPPLGGAWYNDASVQLRASYDFDWWGKHRALVAAALGEANARQAEGAQAAQALAATVAQSYFRLQMLWARQDNLAAQAAVQRALVADRQARMAHGLVGQDALQSAELALAELAQQAARWERDAAREREALRALAAGAPIVERLAHAQPAPQDDTLPREPGLELLARRPDLQAARWRVESQLGRVTAAQAAFRPDLNLSAAIGLDSITLGTLLRYPSRTLLGGALLDLPLFDSGRLQAQLGIERAERETLVAEYNEAVVNALRDVAMEGATLQAIARETQVHEAAARSAAQLAANAEARQARGLADRAAVLQARQEMLRQRDTDLQLLDARLQTQVALVKALGGGYRAGAPAGAAPAHAGAGTARASSKAGAAQAATYPNQAAARLAAIPSSTR</sequence>